<comment type="subcellular location">
    <subcellularLocation>
        <location evidence="1">Membrane</location>
    </subcellularLocation>
</comment>
<dbReference type="Gene3D" id="1.20.1070.10">
    <property type="entry name" value="Rhodopsin 7-helix transmembrane proteins"/>
    <property type="match status" value="1"/>
</dbReference>
<feature type="transmembrane region" description="Helical" evidence="5">
    <location>
        <begin position="36"/>
        <end position="58"/>
    </location>
</feature>
<dbReference type="SUPFAM" id="SSF81321">
    <property type="entry name" value="Family A G protein-coupled receptor-like"/>
    <property type="match status" value="1"/>
</dbReference>
<keyword evidence="8" id="KW-1185">Reference proteome</keyword>
<feature type="transmembrane region" description="Helical" evidence="5">
    <location>
        <begin position="88"/>
        <end position="106"/>
    </location>
</feature>
<evidence type="ECO:0000313" key="8">
    <source>
        <dbReference type="Proteomes" id="UP000276991"/>
    </source>
</evidence>
<evidence type="ECO:0000259" key="6">
    <source>
        <dbReference type="PROSITE" id="PS50262"/>
    </source>
</evidence>
<sequence length="398" mass="45116">MELYENESFPMLIAHNDNVVYCLDSIFTPDQVDYRLYGNLPISIFGILINLINILVFSHADMRRSLVNLFLLTIGITDLLFSYPLARIAQTCGVYLTLFVSVHRYLGVCHPFQAKRWITGKPVKCAIFGSVVFSFLINVTTWLELTVVPCYSKEFHRFSRHIQLTELQMDYTYGIVMKVITYTLIMFIFPFLILIIVNTRIVLALRRSTNMRTLHTSRKSLLSKTNSSFRPTVPRAAKPVMNFNSSARDRSVTLMLLAIVAMFLTCNGLAFCNNIIEILIFVDKIDSSENDSAFEKSVEIANILVSLNSSTSIFIYLSFSSKYRVIVKEYLGLKNADKAHSGTLTAAAIAARHTFEYPFVMRNEISPRGYLWNLAGPRICALFRCTSFAQAVGKNNAS</sequence>
<keyword evidence="4 5" id="KW-0472">Membrane</keyword>
<feature type="transmembrane region" description="Helical" evidence="5">
    <location>
        <begin position="126"/>
        <end position="143"/>
    </location>
</feature>
<dbReference type="Proteomes" id="UP000276991">
    <property type="component" value="Unassembled WGS sequence"/>
</dbReference>
<proteinExistence type="predicted"/>
<dbReference type="PANTHER" id="PTHR46641:SF7">
    <property type="entry name" value="G-PROTEIN COUPLED RECEPTORS FAMILY 1 PROFILE DOMAIN-CONTAINING PROTEIN"/>
    <property type="match status" value="1"/>
</dbReference>
<name>A0A498S572_ACAVI</name>
<dbReference type="GO" id="GO:0016020">
    <property type="term" value="C:membrane"/>
    <property type="evidence" value="ECO:0007669"/>
    <property type="project" value="UniProtKB-SubCell"/>
</dbReference>
<evidence type="ECO:0000313" key="7">
    <source>
        <dbReference type="EMBL" id="VBB26749.1"/>
    </source>
</evidence>
<dbReference type="CDD" id="cd14978">
    <property type="entry name" value="7tmA_FMRFamide_R-like"/>
    <property type="match status" value="1"/>
</dbReference>
<protein>
    <recommendedName>
        <fullName evidence="6">G-protein coupled receptors family 1 profile domain-containing protein</fullName>
    </recommendedName>
</protein>
<dbReference type="OrthoDB" id="10011262at2759"/>
<dbReference type="PRINTS" id="PR00237">
    <property type="entry name" value="GPCRRHODOPSN"/>
</dbReference>
<dbReference type="PANTHER" id="PTHR46641">
    <property type="entry name" value="FMRFAMIDE RECEPTOR-RELATED"/>
    <property type="match status" value="1"/>
</dbReference>
<dbReference type="GO" id="GO:0004930">
    <property type="term" value="F:G protein-coupled receptor activity"/>
    <property type="evidence" value="ECO:0007669"/>
    <property type="project" value="InterPro"/>
</dbReference>
<dbReference type="InterPro" id="IPR017452">
    <property type="entry name" value="GPCR_Rhodpsn_7TM"/>
</dbReference>
<keyword evidence="2 5" id="KW-0812">Transmembrane</keyword>
<feature type="transmembrane region" description="Helical" evidence="5">
    <location>
        <begin position="179"/>
        <end position="203"/>
    </location>
</feature>
<dbReference type="Pfam" id="PF00001">
    <property type="entry name" value="7tm_1"/>
    <property type="match status" value="1"/>
</dbReference>
<evidence type="ECO:0000256" key="4">
    <source>
        <dbReference type="ARBA" id="ARBA00023136"/>
    </source>
</evidence>
<evidence type="ECO:0000256" key="3">
    <source>
        <dbReference type="ARBA" id="ARBA00022989"/>
    </source>
</evidence>
<feature type="domain" description="G-protein coupled receptors family 1 profile" evidence="6">
    <location>
        <begin position="85"/>
        <end position="316"/>
    </location>
</feature>
<feature type="transmembrane region" description="Helical" evidence="5">
    <location>
        <begin position="65"/>
        <end position="82"/>
    </location>
</feature>
<evidence type="ECO:0000256" key="5">
    <source>
        <dbReference type="SAM" id="Phobius"/>
    </source>
</evidence>
<dbReference type="AlphaFoldDB" id="A0A498S572"/>
<dbReference type="EMBL" id="UPTC01000140">
    <property type="protein sequence ID" value="VBB26749.1"/>
    <property type="molecule type" value="Genomic_DNA"/>
</dbReference>
<dbReference type="InterPro" id="IPR052954">
    <property type="entry name" value="GPCR-Ligand_Int"/>
</dbReference>
<keyword evidence="3 5" id="KW-1133">Transmembrane helix</keyword>
<feature type="transmembrane region" description="Helical" evidence="5">
    <location>
        <begin position="300"/>
        <end position="319"/>
    </location>
</feature>
<organism evidence="7 8">
    <name type="scientific">Acanthocheilonema viteae</name>
    <name type="common">Filarial nematode worm</name>
    <name type="synonym">Dipetalonema viteae</name>
    <dbReference type="NCBI Taxonomy" id="6277"/>
    <lineage>
        <taxon>Eukaryota</taxon>
        <taxon>Metazoa</taxon>
        <taxon>Ecdysozoa</taxon>
        <taxon>Nematoda</taxon>
        <taxon>Chromadorea</taxon>
        <taxon>Rhabditida</taxon>
        <taxon>Spirurina</taxon>
        <taxon>Spiruromorpha</taxon>
        <taxon>Filarioidea</taxon>
        <taxon>Onchocercidae</taxon>
        <taxon>Acanthocheilonema</taxon>
    </lineage>
</organism>
<reference evidence="7 8" key="1">
    <citation type="submission" date="2018-08" db="EMBL/GenBank/DDBJ databases">
        <authorList>
            <person name="Laetsch R D."/>
            <person name="Stevens L."/>
            <person name="Kumar S."/>
            <person name="Blaxter L. M."/>
        </authorList>
    </citation>
    <scope>NUCLEOTIDE SEQUENCE [LARGE SCALE GENOMIC DNA]</scope>
</reference>
<gene>
    <name evidence="7" type="ORF">NAV_LOCUS1579</name>
</gene>
<accession>A0A498S572</accession>
<feature type="transmembrane region" description="Helical" evidence="5">
    <location>
        <begin position="254"/>
        <end position="280"/>
    </location>
</feature>
<dbReference type="PROSITE" id="PS50262">
    <property type="entry name" value="G_PROTEIN_RECEP_F1_2"/>
    <property type="match status" value="1"/>
</dbReference>
<dbReference type="InterPro" id="IPR000276">
    <property type="entry name" value="GPCR_Rhodpsn"/>
</dbReference>
<evidence type="ECO:0000256" key="1">
    <source>
        <dbReference type="ARBA" id="ARBA00004370"/>
    </source>
</evidence>
<dbReference type="STRING" id="6277.A0A498S572"/>
<evidence type="ECO:0000256" key="2">
    <source>
        <dbReference type="ARBA" id="ARBA00022692"/>
    </source>
</evidence>